<evidence type="ECO:0000256" key="2">
    <source>
        <dbReference type="ARBA" id="ARBA00022606"/>
    </source>
</evidence>
<feature type="region of interest" description="Disordered" evidence="3">
    <location>
        <begin position="601"/>
        <end position="622"/>
    </location>
</feature>
<reference evidence="5 6" key="1">
    <citation type="submission" date="2024-05" db="EMBL/GenBank/DDBJ databases">
        <title>Genetic variation in Jamaican populations of the coffee berry borer (Hypothenemus hampei).</title>
        <authorList>
            <person name="Errbii M."/>
            <person name="Myrie A."/>
        </authorList>
    </citation>
    <scope>NUCLEOTIDE SEQUENCE [LARGE SCALE GENOMIC DNA]</scope>
    <source>
        <strain evidence="5">JA-Hopewell-2020-01-JO</strain>
        <tissue evidence="5">Whole body</tissue>
    </source>
</reference>
<dbReference type="InterPro" id="IPR000698">
    <property type="entry name" value="Arrestin"/>
</dbReference>
<dbReference type="FunFam" id="2.60.40.840:FF:000004">
    <property type="entry name" value="Uncharacterized protein, isoform A"/>
    <property type="match status" value="1"/>
</dbReference>
<dbReference type="EMBL" id="JBDJPC010000009">
    <property type="protein sequence ID" value="KAL1490953.1"/>
    <property type="molecule type" value="Genomic_DNA"/>
</dbReference>
<dbReference type="InterPro" id="IPR014752">
    <property type="entry name" value="Arrestin-like_C"/>
</dbReference>
<evidence type="ECO:0000256" key="1">
    <source>
        <dbReference type="ARBA" id="ARBA00005298"/>
    </source>
</evidence>
<proteinExistence type="inferred from homology"/>
<dbReference type="PANTHER" id="PTHR11792:SF18">
    <property type="entry name" value="FI20035P1"/>
    <property type="match status" value="1"/>
</dbReference>
<dbReference type="InterPro" id="IPR014753">
    <property type="entry name" value="Arrestin_N"/>
</dbReference>
<comment type="similarity">
    <text evidence="1">Belongs to the arrestin family.</text>
</comment>
<feature type="domain" description="Arrestin C-terminal-like" evidence="4">
    <location>
        <begin position="423"/>
        <end position="581"/>
    </location>
</feature>
<protein>
    <recommendedName>
        <fullName evidence="4">Arrestin C-terminal-like domain-containing protein</fullName>
    </recommendedName>
</protein>
<dbReference type="InterPro" id="IPR011021">
    <property type="entry name" value="Arrestin-like_N"/>
</dbReference>
<evidence type="ECO:0000313" key="5">
    <source>
        <dbReference type="EMBL" id="KAL1490953.1"/>
    </source>
</evidence>
<dbReference type="InterPro" id="IPR014756">
    <property type="entry name" value="Ig_E-set"/>
</dbReference>
<dbReference type="Gene3D" id="2.60.40.840">
    <property type="match status" value="1"/>
</dbReference>
<accession>A0ABD1E8H3</accession>
<evidence type="ECO:0000259" key="4">
    <source>
        <dbReference type="SMART" id="SM01017"/>
    </source>
</evidence>
<dbReference type="Pfam" id="PF00339">
    <property type="entry name" value="Arrestin_N"/>
    <property type="match status" value="1"/>
</dbReference>
<feature type="compositionally biased region" description="Polar residues" evidence="3">
    <location>
        <begin position="601"/>
        <end position="612"/>
    </location>
</feature>
<feature type="region of interest" description="Disordered" evidence="3">
    <location>
        <begin position="297"/>
        <end position="380"/>
    </location>
</feature>
<feature type="region of interest" description="Disordered" evidence="3">
    <location>
        <begin position="1"/>
        <end position="25"/>
    </location>
</feature>
<dbReference type="SMART" id="SM01017">
    <property type="entry name" value="Arrestin_C"/>
    <property type="match status" value="1"/>
</dbReference>
<sequence>MTMESEETPVPEPGPSSIKENIPAIPDSKVIPEPTLSSQRVFKKSSPNSKLTLYLSSRDLVVSNGKIDRLTGVLLVDPDFVDNRKVYGQITLNFRYGREDEEVMGLKFCNEAVMCLAQLYPPPEQPIYGTTPLQEALLKRLGANAYPFTMEITPLAPPSVQLVPAKEYNGAPIGTSYDIRAYVAERIDEKLHKRTTVRMGIRVVQRAFAPPSPYRYVPGGGKTTKEQAKINKKVLLFGCKSAPLGNRFFNPQGGSCLLSKETIYIISTSHIGISRSAETIQHQSPVGGAQIRNAHRSMPECHHQDSEASINEEAEKNRSPVKQSGRVTFGQEEEEDDEEEQDDNRQKSSIINKTFSKKEEEGKRRMSLKNAGTEVRTDSVESNEDRISDYYRSLCSAKRPSMAAYMAAVPNPTASIEKPFLLSDGKVLLTASLDKGIYSHGEDVRVTVFIRNNSSKTIRRIKVFVVQHVDVCMFSNGKFKNVVALLNDKESCPIINGSTFHKTYTLLPLNSTTKNWIALEDTYTKSTSSLASTVCSVTGNPEDRNVFAIYVSYYVKVKLLVSVMGGDVSLKLPFTLMHTCNDYDGETLTKVKTIEIDQKLSTHPPQVQTQTMEEIKQEKDGT</sequence>
<dbReference type="Gene3D" id="2.60.40.640">
    <property type="match status" value="1"/>
</dbReference>
<dbReference type="InterPro" id="IPR011022">
    <property type="entry name" value="Arrestin_C-like"/>
</dbReference>
<feature type="compositionally biased region" description="Basic and acidic residues" evidence="3">
    <location>
        <begin position="297"/>
        <end position="306"/>
    </location>
</feature>
<dbReference type="SUPFAM" id="SSF81296">
    <property type="entry name" value="E set domains"/>
    <property type="match status" value="2"/>
</dbReference>
<dbReference type="PRINTS" id="PR00309">
    <property type="entry name" value="ARRESTIN"/>
</dbReference>
<keyword evidence="2" id="KW-0716">Sensory transduction</keyword>
<evidence type="ECO:0000256" key="3">
    <source>
        <dbReference type="SAM" id="MobiDB-lite"/>
    </source>
</evidence>
<dbReference type="Pfam" id="PF02752">
    <property type="entry name" value="Arrestin_C"/>
    <property type="match status" value="1"/>
</dbReference>
<gene>
    <name evidence="5" type="ORF">ABEB36_011621</name>
</gene>
<dbReference type="Proteomes" id="UP001566132">
    <property type="component" value="Unassembled WGS sequence"/>
</dbReference>
<feature type="compositionally biased region" description="Basic and acidic residues" evidence="3">
    <location>
        <begin position="613"/>
        <end position="622"/>
    </location>
</feature>
<name>A0ABD1E8H3_HYPHA</name>
<keyword evidence="6" id="KW-1185">Reference proteome</keyword>
<organism evidence="5 6">
    <name type="scientific">Hypothenemus hampei</name>
    <name type="common">Coffee berry borer</name>
    <dbReference type="NCBI Taxonomy" id="57062"/>
    <lineage>
        <taxon>Eukaryota</taxon>
        <taxon>Metazoa</taxon>
        <taxon>Ecdysozoa</taxon>
        <taxon>Arthropoda</taxon>
        <taxon>Hexapoda</taxon>
        <taxon>Insecta</taxon>
        <taxon>Pterygota</taxon>
        <taxon>Neoptera</taxon>
        <taxon>Endopterygota</taxon>
        <taxon>Coleoptera</taxon>
        <taxon>Polyphaga</taxon>
        <taxon>Cucujiformia</taxon>
        <taxon>Curculionidae</taxon>
        <taxon>Scolytinae</taxon>
        <taxon>Hypothenemus</taxon>
    </lineage>
</organism>
<comment type="caution">
    <text evidence="5">The sequence shown here is derived from an EMBL/GenBank/DDBJ whole genome shotgun (WGS) entry which is preliminary data.</text>
</comment>
<evidence type="ECO:0000313" key="6">
    <source>
        <dbReference type="Proteomes" id="UP001566132"/>
    </source>
</evidence>
<dbReference type="AlphaFoldDB" id="A0ABD1E8H3"/>
<dbReference type="PANTHER" id="PTHR11792">
    <property type="entry name" value="ARRESTIN"/>
    <property type="match status" value="1"/>
</dbReference>
<feature type="compositionally biased region" description="Acidic residues" evidence="3">
    <location>
        <begin position="331"/>
        <end position="342"/>
    </location>
</feature>